<dbReference type="CDD" id="cd00609">
    <property type="entry name" value="AAT_like"/>
    <property type="match status" value="1"/>
</dbReference>
<keyword evidence="7" id="KW-0808">Transferase</keyword>
<dbReference type="InterPro" id="IPR004839">
    <property type="entry name" value="Aminotransferase_I/II_large"/>
</dbReference>
<organism evidence="7 8">
    <name type="scientific">Marinobacter iranensis</name>
    <dbReference type="NCBI Taxonomy" id="2962607"/>
    <lineage>
        <taxon>Bacteria</taxon>
        <taxon>Pseudomonadati</taxon>
        <taxon>Pseudomonadota</taxon>
        <taxon>Gammaproteobacteria</taxon>
        <taxon>Pseudomonadales</taxon>
        <taxon>Marinobacteraceae</taxon>
        <taxon>Marinobacter</taxon>
    </lineage>
</organism>
<evidence type="ECO:0000256" key="1">
    <source>
        <dbReference type="ARBA" id="ARBA00005384"/>
    </source>
</evidence>
<keyword evidence="5" id="KW-0804">Transcription</keyword>
<dbReference type="SUPFAM" id="SSF46785">
    <property type="entry name" value="Winged helix' DNA-binding domain"/>
    <property type="match status" value="1"/>
</dbReference>
<dbReference type="SMART" id="SM00345">
    <property type="entry name" value="HTH_GNTR"/>
    <property type="match status" value="1"/>
</dbReference>
<gene>
    <name evidence="7" type="ORF">NLU14_00265</name>
</gene>
<evidence type="ECO:0000256" key="4">
    <source>
        <dbReference type="ARBA" id="ARBA00023125"/>
    </source>
</evidence>
<dbReference type="PROSITE" id="PS50949">
    <property type="entry name" value="HTH_GNTR"/>
    <property type="match status" value="1"/>
</dbReference>
<dbReference type="InterPro" id="IPR036388">
    <property type="entry name" value="WH-like_DNA-bd_sf"/>
</dbReference>
<dbReference type="InterPro" id="IPR015424">
    <property type="entry name" value="PyrdxlP-dep_Trfase"/>
</dbReference>
<dbReference type="CDD" id="cd07377">
    <property type="entry name" value="WHTH_GntR"/>
    <property type="match status" value="1"/>
</dbReference>
<dbReference type="InterPro" id="IPR015421">
    <property type="entry name" value="PyrdxlP-dep_Trfase_major"/>
</dbReference>
<name>A0ABT5Y532_9GAMM</name>
<evidence type="ECO:0000256" key="3">
    <source>
        <dbReference type="ARBA" id="ARBA00023015"/>
    </source>
</evidence>
<dbReference type="Proteomes" id="UP001143391">
    <property type="component" value="Unassembled WGS sequence"/>
</dbReference>
<dbReference type="GO" id="GO:0008483">
    <property type="term" value="F:transaminase activity"/>
    <property type="evidence" value="ECO:0007669"/>
    <property type="project" value="UniProtKB-KW"/>
</dbReference>
<dbReference type="Pfam" id="PF00392">
    <property type="entry name" value="GntR"/>
    <property type="match status" value="1"/>
</dbReference>
<dbReference type="EMBL" id="JANCMW010000001">
    <property type="protein sequence ID" value="MDF0748654.1"/>
    <property type="molecule type" value="Genomic_DNA"/>
</dbReference>
<dbReference type="InterPro" id="IPR051446">
    <property type="entry name" value="HTH_trans_reg/aminotransferase"/>
</dbReference>
<keyword evidence="4" id="KW-0238">DNA-binding</keyword>
<evidence type="ECO:0000256" key="2">
    <source>
        <dbReference type="ARBA" id="ARBA00022898"/>
    </source>
</evidence>
<dbReference type="Gene3D" id="3.40.640.10">
    <property type="entry name" value="Type I PLP-dependent aspartate aminotransferase-like (Major domain)"/>
    <property type="match status" value="1"/>
</dbReference>
<evidence type="ECO:0000313" key="7">
    <source>
        <dbReference type="EMBL" id="MDF0748654.1"/>
    </source>
</evidence>
<keyword evidence="3" id="KW-0805">Transcription regulation</keyword>
<accession>A0ABT5Y532</accession>
<keyword evidence="8" id="KW-1185">Reference proteome</keyword>
<dbReference type="PANTHER" id="PTHR46577:SF1">
    <property type="entry name" value="HTH-TYPE TRANSCRIPTIONAL REGULATORY PROTEIN GABR"/>
    <property type="match status" value="1"/>
</dbReference>
<keyword evidence="2" id="KW-0663">Pyridoxal phosphate</keyword>
<keyword evidence="7" id="KW-0032">Aminotransferase</keyword>
<proteinExistence type="inferred from homology"/>
<comment type="similarity">
    <text evidence="1">In the C-terminal section; belongs to the class-I pyridoxal-phosphate-dependent aminotransferase family.</text>
</comment>
<dbReference type="PRINTS" id="PR00035">
    <property type="entry name" value="HTHGNTR"/>
</dbReference>
<dbReference type="RefSeq" id="WP_275704147.1">
    <property type="nucleotide sequence ID" value="NZ_JANCMW010000001.1"/>
</dbReference>
<dbReference type="PANTHER" id="PTHR46577">
    <property type="entry name" value="HTH-TYPE TRANSCRIPTIONAL REGULATORY PROTEIN GABR"/>
    <property type="match status" value="1"/>
</dbReference>
<feature type="domain" description="HTH gntR-type" evidence="6">
    <location>
        <begin position="11"/>
        <end position="79"/>
    </location>
</feature>
<comment type="caution">
    <text evidence="7">The sequence shown here is derived from an EMBL/GenBank/DDBJ whole genome shotgun (WGS) entry which is preliminary data.</text>
</comment>
<evidence type="ECO:0000256" key="5">
    <source>
        <dbReference type="ARBA" id="ARBA00023163"/>
    </source>
</evidence>
<dbReference type="SUPFAM" id="SSF53383">
    <property type="entry name" value="PLP-dependent transferases"/>
    <property type="match status" value="1"/>
</dbReference>
<dbReference type="Pfam" id="PF00155">
    <property type="entry name" value="Aminotran_1_2"/>
    <property type="match status" value="1"/>
</dbReference>
<evidence type="ECO:0000259" key="6">
    <source>
        <dbReference type="PROSITE" id="PS50949"/>
    </source>
</evidence>
<dbReference type="InterPro" id="IPR036390">
    <property type="entry name" value="WH_DNA-bd_sf"/>
</dbReference>
<protein>
    <submittedName>
        <fullName evidence="7">PLP-dependent aminotransferase family protein</fullName>
    </submittedName>
</protein>
<dbReference type="InterPro" id="IPR000524">
    <property type="entry name" value="Tscrpt_reg_HTH_GntR"/>
</dbReference>
<dbReference type="Gene3D" id="1.10.10.10">
    <property type="entry name" value="Winged helix-like DNA-binding domain superfamily/Winged helix DNA-binding domain"/>
    <property type="match status" value="1"/>
</dbReference>
<sequence>MINDIRLEGTTPLQQQLYQQLSQRIIKQRYTPGRRLPSSRQMAQDLGISRNTVNAVYDQLKAEGFLQSRAGKGVFVHEDITAVAKPAWRGPKRPIRTATALPPLPVPPVNKLRTVEDANLPFQPGLPDIDAFPIRSWNRILHHQESRRALRGYDSIQGYQPLRRAIANYLRTSRGVRCGEHQVIITNGAQQALSLIGDVFLQPGDRVFCENPGYRGARYALGRYKNPLVPVPLKNQVLDVEALADLGPARLLSCTPTHQYPMGGVLDLSQRMALVQWAQRNGCWIVEDDYDSEFHFYHKPFAAIQGMFDNAPVLYVGSFSKTLMPALRVGYLVVPEPVVEPILWAKQVSGGETPLLTQATIAEFIESGQFSRHLRRMRQLYRDKWKLFQERVTEHLEGLVRPVSESAGMHLVLEGDFDDLGLSQWLKTQGFGSTPLSAHYIGEEAQTGLVMGFASASERQIEDCVIALRSGLTGTQR</sequence>
<reference evidence="7" key="1">
    <citation type="submission" date="2022-07" db="EMBL/GenBank/DDBJ databases">
        <title>Marinobacter iranensis a new bacterium isolate from a hipersaline lake in Iran.</title>
        <authorList>
            <person name="Mohammad A.M.A."/>
            <person name="Cristina S.-P."/>
            <person name="Antonio V."/>
        </authorList>
    </citation>
    <scope>NUCLEOTIDE SEQUENCE</scope>
    <source>
        <strain evidence="7">71-i</strain>
    </source>
</reference>
<evidence type="ECO:0000313" key="8">
    <source>
        <dbReference type="Proteomes" id="UP001143391"/>
    </source>
</evidence>